<dbReference type="Proteomes" id="UP000824540">
    <property type="component" value="Unassembled WGS sequence"/>
</dbReference>
<organism evidence="3 4">
    <name type="scientific">Albula glossodonta</name>
    <name type="common">roundjaw bonefish</name>
    <dbReference type="NCBI Taxonomy" id="121402"/>
    <lineage>
        <taxon>Eukaryota</taxon>
        <taxon>Metazoa</taxon>
        <taxon>Chordata</taxon>
        <taxon>Craniata</taxon>
        <taxon>Vertebrata</taxon>
        <taxon>Euteleostomi</taxon>
        <taxon>Actinopterygii</taxon>
        <taxon>Neopterygii</taxon>
        <taxon>Teleostei</taxon>
        <taxon>Albuliformes</taxon>
        <taxon>Albulidae</taxon>
        <taxon>Albula</taxon>
    </lineage>
</organism>
<gene>
    <name evidence="3" type="ORF">JZ751_021549</name>
</gene>
<sequence>MRMMMMMMMMMMVLWISEGKDRVTMKRTERRAKEGHLKTVHFGQERHSPQGTDTCRGHMDSP</sequence>
<keyword evidence="4" id="KW-1185">Reference proteome</keyword>
<keyword evidence="2" id="KW-0732">Signal</keyword>
<evidence type="ECO:0008006" key="5">
    <source>
        <dbReference type="Google" id="ProtNLM"/>
    </source>
</evidence>
<feature type="compositionally biased region" description="Basic and acidic residues" evidence="1">
    <location>
        <begin position="32"/>
        <end position="48"/>
    </location>
</feature>
<dbReference type="EMBL" id="JAFBMS010000043">
    <property type="protein sequence ID" value="KAG9340436.1"/>
    <property type="molecule type" value="Genomic_DNA"/>
</dbReference>
<evidence type="ECO:0000256" key="1">
    <source>
        <dbReference type="SAM" id="MobiDB-lite"/>
    </source>
</evidence>
<evidence type="ECO:0000313" key="4">
    <source>
        <dbReference type="Proteomes" id="UP000824540"/>
    </source>
</evidence>
<accession>A0A8T2NL87</accession>
<feature type="chain" id="PRO_5035745152" description="Secreted protein" evidence="2">
    <location>
        <begin position="20"/>
        <end position="62"/>
    </location>
</feature>
<reference evidence="3" key="1">
    <citation type="thesis" date="2021" institute="BYU ScholarsArchive" country="Provo, UT, USA">
        <title>Applications of and Algorithms for Genome Assembly and Genomic Analyses with an Emphasis on Marine Teleosts.</title>
        <authorList>
            <person name="Pickett B.D."/>
        </authorList>
    </citation>
    <scope>NUCLEOTIDE SEQUENCE</scope>
    <source>
        <strain evidence="3">HI-2016</strain>
    </source>
</reference>
<evidence type="ECO:0000313" key="3">
    <source>
        <dbReference type="EMBL" id="KAG9340436.1"/>
    </source>
</evidence>
<feature type="region of interest" description="Disordered" evidence="1">
    <location>
        <begin position="32"/>
        <end position="62"/>
    </location>
</feature>
<evidence type="ECO:0000256" key="2">
    <source>
        <dbReference type="SAM" id="SignalP"/>
    </source>
</evidence>
<feature type="signal peptide" evidence="2">
    <location>
        <begin position="1"/>
        <end position="19"/>
    </location>
</feature>
<proteinExistence type="predicted"/>
<protein>
    <recommendedName>
        <fullName evidence="5">Secreted protein</fullName>
    </recommendedName>
</protein>
<dbReference type="AlphaFoldDB" id="A0A8T2NL87"/>
<comment type="caution">
    <text evidence="3">The sequence shown here is derived from an EMBL/GenBank/DDBJ whole genome shotgun (WGS) entry which is preliminary data.</text>
</comment>
<name>A0A8T2NL87_9TELE</name>